<evidence type="ECO:0000256" key="5">
    <source>
        <dbReference type="ARBA" id="ARBA00022597"/>
    </source>
</evidence>
<dbReference type="GO" id="GO:0033314">
    <property type="term" value="P:mitotic DNA replication checkpoint signaling"/>
    <property type="evidence" value="ECO:0007669"/>
    <property type="project" value="TreeGrafter"/>
</dbReference>
<feature type="transmembrane region" description="Helical" evidence="19">
    <location>
        <begin position="1867"/>
        <end position="1885"/>
    </location>
</feature>
<keyword evidence="11" id="KW-0581">Phagocytosis</keyword>
<feature type="transmembrane region" description="Helical" evidence="19">
    <location>
        <begin position="1923"/>
        <end position="1943"/>
    </location>
</feature>
<feature type="region of interest" description="Disordered" evidence="18">
    <location>
        <begin position="1545"/>
        <end position="1569"/>
    </location>
</feature>
<dbReference type="Pfam" id="PF25812">
    <property type="entry name" value="RAD24_helical"/>
    <property type="match status" value="1"/>
</dbReference>
<dbReference type="GO" id="GO:0006281">
    <property type="term" value="P:DNA repair"/>
    <property type="evidence" value="ECO:0007669"/>
    <property type="project" value="InterPro"/>
</dbReference>
<evidence type="ECO:0000256" key="17">
    <source>
        <dbReference type="ARBA" id="ARBA00024863"/>
    </source>
</evidence>
<keyword evidence="16" id="KW-0131">Cell cycle</keyword>
<feature type="compositionally biased region" description="Basic and acidic residues" evidence="18">
    <location>
        <begin position="684"/>
        <end position="698"/>
    </location>
</feature>
<protein>
    <recommendedName>
        <fullName evidence="20">ELMO domain-containing protein</fullName>
    </recommendedName>
</protein>
<organism evidence="21 22">
    <name type="scientific">Penicillium arizonense</name>
    <dbReference type="NCBI Taxonomy" id="1835702"/>
    <lineage>
        <taxon>Eukaryota</taxon>
        <taxon>Fungi</taxon>
        <taxon>Dikarya</taxon>
        <taxon>Ascomycota</taxon>
        <taxon>Pezizomycotina</taxon>
        <taxon>Eurotiomycetes</taxon>
        <taxon>Eurotiomycetidae</taxon>
        <taxon>Eurotiales</taxon>
        <taxon>Aspergillaceae</taxon>
        <taxon>Penicillium</taxon>
    </lineage>
</organism>
<feature type="compositionally biased region" description="Basic and acidic residues" evidence="18">
    <location>
        <begin position="1560"/>
        <end position="1569"/>
    </location>
</feature>
<comment type="similarity">
    <text evidence="3">Belongs to the rad17/RAD24 family.</text>
</comment>
<evidence type="ECO:0000313" key="21">
    <source>
        <dbReference type="EMBL" id="OGE49024.1"/>
    </source>
</evidence>
<evidence type="ECO:0000256" key="7">
    <source>
        <dbReference type="ARBA" id="ARBA00022703"/>
    </source>
</evidence>
<dbReference type="InterPro" id="IPR057927">
    <property type="entry name" value="RAD24-like_helical"/>
</dbReference>
<keyword evidence="12 19" id="KW-1133">Transmembrane helix</keyword>
<feature type="region of interest" description="Disordered" evidence="18">
    <location>
        <begin position="819"/>
        <end position="873"/>
    </location>
</feature>
<dbReference type="GO" id="GO:0000077">
    <property type="term" value="P:DNA damage checkpoint signaling"/>
    <property type="evidence" value="ECO:0007669"/>
    <property type="project" value="TreeGrafter"/>
</dbReference>
<gene>
    <name evidence="21" type="ORF">PENARI_c024G04742</name>
</gene>
<dbReference type="GO" id="GO:0003689">
    <property type="term" value="F:DNA clamp loader activity"/>
    <property type="evidence" value="ECO:0007669"/>
    <property type="project" value="TreeGrafter"/>
</dbReference>
<dbReference type="OrthoDB" id="28413at2759"/>
<sequence length="1956" mass="216527">MENVNVTELVERLGSDEDAVRKMAVFKLQGNIGDPSFADLFIAEGGLVRLRYLTLHATGNTLAYSLTSFARLLDVDKGWECVDQELVERIVELIVTHPLVNILRGAMSILVSVVSHPYIGNRASQVDHFGFRALKPAIAIYPQFLEMLVSRLSSADHALCANALQLINSLMRDSIAHDSETEWPKFIQKLQDLGVIRAVYVLMQDSALQDLAHPLLEFQSLTKVLLRKWRDIPVNQEKPEHRRALKGVHLASNPQKHPDEATENGDDTRRSKRHHPEKWRRLGFETESPAVEFHEVGFLGMMDLADYVRSHQDEFQKMLLEHSTKPARQRCPIARASLAVTSILYEHFEVDKSEVDDTKTYLISESRSGFDRLFQPLLLHWTRLHVAGLQAFFRLWKATAAEVEDLDKLIELVRILIESVVGGASRAKDVQDVEEELADFEYNRLRGLQMELLELTYEDAWGQHLRQVREELHHEALQFVKEQRIRCLLRGAWFAMDSGSKSDGAVQKSTGSHQFAQLSHNRRYLHFGAFKSIGDGAPELDTLPEKIDLSIVSSVVSNISTAPDHASSATVKSAPRQPATKITIHGYAPSTSSGQGKGPGHTRSASRTTQKEVVLLTLRPSSHSIASEWLDGLLMLLNQQPITAETTKLIDLVSNYGLKIRLLNVRFDDATFAGEAPQTNSRVMDSRPSKRRRSDKDGTSVSRSRSRKSTVDISESTSEPVALSSRPKPAESYISTRVPSCSPSPIKKTKSSPKPDSKSKSLHTFFQPATEGQRWAPPPEKKQALPTVTETVDVDLIEDDYDSYDEIFTQHLAKERTGLTTCVSSKTRPPAPKPPPKPRRKTQAKRFILPPDETNGATKKQAKSQPAGVPDRRPWAQRFAPANLGELAVHKKKVSDVQHWLEDAFSGRRPERLLVLRGPAGSGKTTTINLLSESLGYDIIEWKNPPVLDFGSRDYQSVSAHFDEFLGRGDKFGGLDLDRTDNFDAQQESSRDHRILLIEEFPTVLTRGSSHITAFRASLQRYLAAAATDHALGKAGLAHPPIVIIVSETLLGSASSISDSLTVHRLLGPVIYNHPGTTILDFNAIAPTFMQKALRSILERESHDSKRVQLPGPRVVDKISEIGDIRSAISSLEFLCLKRDGAGKWGGNAAKTKKAKAEVALTAMEQESLKMITQREASLGMFHAVGKIVYNKRMDPSLVEDNGEILPSPPDYLRRYHRAKASQVLVNDLVDETGTDIPTFISALHENYPPSCDGDDFTDYFNDCIEALSDSDILSAERRLGGARAGVGTGATALSSGVDVLRQEEMSFQVAARGLLFALPCPVKRKVGSGGIRSRAGDAHKMFYPASLRLWRETEEIDGLIDSWTNRLLDPFSQSLTDSSSDLTGVKSWKTLQIGKSVAISSSGKEKLPSVITMMPRHDLLLHQLPYMAIIRRHDPDSWQLDKITSIRANDSLREDLMDDVEEPSRQWRLKQPSSNAFGPRLPQEEEKLFLSDDDICRAVRADVTPKIHRLVVNFLLMLNDNESPLRRGHNDSYLITRSRAGSVNTPNTTIVSPSASQSRKPEGKSDYGQLKRDVPGLAAAAAHAAVPSWTTMILMISLIFGGCCANVFALEAIIKEQPTAGPLITFAQFVICALFTLPSFLSFSAGPQSLFLVPRAIPLKSWVAYTAYFVTVNLLNNWAFAYKISVPLHIILRSAGPVASMVTGYIYNGKRYSRGQIASVAMLSVGVAAAALADAQAKGMSITVESPDTDVDMMTTATGFTILALAMILSAFQGIYADRLYTTYGRDHWKEALFYSHTLSLPIFFTSYAQLLSQWRVVASSPSLLSHLNRDILLDPSVSRLTKSTAFSVLDQIQHHPSVQSILTQLPVQVAYLIMNALTQYLCIRGVHLLSAKSSSLTVTIFLNIRKLVSLLLSIYLFGNHLAGGVLAGAALVFVGGGLYGFEGARLRSTAKKNQ</sequence>
<evidence type="ECO:0000256" key="16">
    <source>
        <dbReference type="ARBA" id="ARBA00023306"/>
    </source>
</evidence>
<dbReference type="EMBL" id="LXJU01000024">
    <property type="protein sequence ID" value="OGE49024.1"/>
    <property type="molecule type" value="Genomic_DNA"/>
</dbReference>
<evidence type="ECO:0000256" key="13">
    <source>
        <dbReference type="ARBA" id="ARBA00023036"/>
    </source>
</evidence>
<dbReference type="Pfam" id="PF03215">
    <property type="entry name" value="Rad17"/>
    <property type="match status" value="1"/>
</dbReference>
<keyword evidence="6 19" id="KW-0812">Transmembrane</keyword>
<evidence type="ECO:0000256" key="10">
    <source>
        <dbReference type="ARBA" id="ARBA00022840"/>
    </source>
</evidence>
<feature type="transmembrane region" description="Helical" evidence="19">
    <location>
        <begin position="1897"/>
        <end position="1917"/>
    </location>
</feature>
<feature type="transmembrane region" description="Helical" evidence="19">
    <location>
        <begin position="1718"/>
        <end position="1734"/>
    </location>
</feature>
<dbReference type="InterPro" id="IPR011993">
    <property type="entry name" value="PH-like_dom_sf"/>
</dbReference>
<dbReference type="SUPFAM" id="SSF48371">
    <property type="entry name" value="ARM repeat"/>
    <property type="match status" value="1"/>
</dbReference>
<name>A0A1F5L717_PENAI</name>
<evidence type="ECO:0000256" key="8">
    <source>
        <dbReference type="ARBA" id="ARBA00022741"/>
    </source>
</evidence>
<dbReference type="RefSeq" id="XP_022484478.1">
    <property type="nucleotide sequence ID" value="XM_022635677.1"/>
</dbReference>
<keyword evidence="8" id="KW-0547">Nucleotide-binding</keyword>
<feature type="transmembrane region" description="Helical" evidence="19">
    <location>
        <begin position="1590"/>
        <end position="1611"/>
    </location>
</feature>
<dbReference type="GO" id="GO:0005524">
    <property type="term" value="F:ATP binding"/>
    <property type="evidence" value="ECO:0007669"/>
    <property type="project" value="UniProtKB-KW"/>
</dbReference>
<dbReference type="InterPro" id="IPR024574">
    <property type="entry name" value="ELMO_ARM"/>
</dbReference>
<evidence type="ECO:0000256" key="4">
    <source>
        <dbReference type="ARBA" id="ARBA00022448"/>
    </source>
</evidence>
<feature type="domain" description="ELMO" evidence="20">
    <location>
        <begin position="240"/>
        <end position="421"/>
    </location>
</feature>
<evidence type="ECO:0000256" key="2">
    <source>
        <dbReference type="ARBA" id="ARBA00004127"/>
    </source>
</evidence>
<feature type="transmembrane region" description="Helical" evidence="19">
    <location>
        <begin position="1754"/>
        <end position="1773"/>
    </location>
</feature>
<keyword evidence="4" id="KW-0813">Transport</keyword>
<dbReference type="Gene3D" id="2.30.29.30">
    <property type="entry name" value="Pleckstrin-homology domain (PH domain)/Phosphotyrosine-binding domain (PTB)"/>
    <property type="match status" value="1"/>
</dbReference>
<comment type="function">
    <text evidence="17">Involved in cytoskeletal rearrangements required for phagocytosis of apoptotic cells and cell motility. Acts in association with DOCK1 and CRK. Was initially proposed to be required in complex with DOCK1 to activate Rac Rho small GTPases. May enhance the guanine nucleotide exchange factor (GEF) activity of DOCK1.</text>
</comment>
<evidence type="ECO:0000313" key="22">
    <source>
        <dbReference type="Proteomes" id="UP000177622"/>
    </source>
</evidence>
<dbReference type="Gene3D" id="3.40.50.300">
    <property type="entry name" value="P-loop containing nucleotide triphosphate hydrolases"/>
    <property type="match status" value="1"/>
</dbReference>
<feature type="compositionally biased region" description="Polar residues" evidence="18">
    <location>
        <begin position="1545"/>
        <end position="1559"/>
    </location>
</feature>
<dbReference type="GO" id="GO:0017124">
    <property type="term" value="F:SH3 domain binding"/>
    <property type="evidence" value="ECO:0007669"/>
    <property type="project" value="UniProtKB-KW"/>
</dbReference>
<evidence type="ECO:0000256" key="14">
    <source>
        <dbReference type="ARBA" id="ARBA00023136"/>
    </source>
</evidence>
<dbReference type="SUPFAM" id="SSF52540">
    <property type="entry name" value="P-loop containing nucleoside triphosphate hydrolases"/>
    <property type="match status" value="1"/>
</dbReference>
<evidence type="ECO:0000256" key="9">
    <source>
        <dbReference type="ARBA" id="ARBA00022763"/>
    </source>
</evidence>
<dbReference type="Proteomes" id="UP000177622">
    <property type="component" value="Unassembled WGS sequence"/>
</dbReference>
<feature type="region of interest" description="Disordered" evidence="18">
    <location>
        <begin position="237"/>
        <end position="278"/>
    </location>
</feature>
<dbReference type="GO" id="GO:0006915">
    <property type="term" value="P:apoptotic process"/>
    <property type="evidence" value="ECO:0007669"/>
    <property type="project" value="UniProtKB-KW"/>
</dbReference>
<keyword evidence="22" id="KW-1185">Reference proteome</keyword>
<dbReference type="Pfam" id="PF11841">
    <property type="entry name" value="ELMO_ARM"/>
    <property type="match status" value="1"/>
</dbReference>
<evidence type="ECO:0000256" key="1">
    <source>
        <dbReference type="ARBA" id="ARBA00004123"/>
    </source>
</evidence>
<keyword evidence="13" id="KW-0729">SH3-binding</keyword>
<evidence type="ECO:0000259" key="20">
    <source>
        <dbReference type="PROSITE" id="PS51335"/>
    </source>
</evidence>
<dbReference type="InterPro" id="IPR027417">
    <property type="entry name" value="P-loop_NTPase"/>
</dbReference>
<evidence type="ECO:0000256" key="6">
    <source>
        <dbReference type="ARBA" id="ARBA00022692"/>
    </source>
</evidence>
<dbReference type="InterPro" id="IPR013657">
    <property type="entry name" value="SCL35B1-4/HUT1"/>
</dbReference>
<keyword evidence="5" id="KW-0762">Sugar transport</keyword>
<dbReference type="Pfam" id="PF04727">
    <property type="entry name" value="ELMO_CED12"/>
    <property type="match status" value="1"/>
</dbReference>
<dbReference type="PANTHER" id="PTHR12172:SF0">
    <property type="entry name" value="CELL CYCLE CHECKPOINT PROTEIN RAD17"/>
    <property type="match status" value="1"/>
</dbReference>
<dbReference type="PROSITE" id="PS51335">
    <property type="entry name" value="ELMO"/>
    <property type="match status" value="1"/>
</dbReference>
<evidence type="ECO:0000256" key="18">
    <source>
        <dbReference type="SAM" id="MobiDB-lite"/>
    </source>
</evidence>
<comment type="subcellular location">
    <subcellularLocation>
        <location evidence="2">Endomembrane system</location>
        <topology evidence="2">Multi-pass membrane protein</topology>
    </subcellularLocation>
    <subcellularLocation>
        <location evidence="1">Nucleus</location>
    </subcellularLocation>
</comment>
<dbReference type="STRING" id="1835702.A0A1F5L717"/>
<proteinExistence type="inferred from homology"/>
<keyword evidence="7" id="KW-0053">Apoptosis</keyword>
<dbReference type="InterPro" id="IPR006816">
    <property type="entry name" value="ELMO_dom"/>
</dbReference>
<dbReference type="InterPro" id="IPR004582">
    <property type="entry name" value="Checkpoint_prot_Rad17_Rad24"/>
</dbReference>
<feature type="region of interest" description="Disordered" evidence="18">
    <location>
        <begin position="586"/>
        <end position="609"/>
    </location>
</feature>
<keyword evidence="14 19" id="KW-0472">Membrane</keyword>
<feature type="region of interest" description="Disordered" evidence="18">
    <location>
        <begin position="678"/>
        <end position="762"/>
    </location>
</feature>
<keyword evidence="10" id="KW-0067">ATP-binding</keyword>
<dbReference type="GO" id="GO:0012505">
    <property type="term" value="C:endomembrane system"/>
    <property type="evidence" value="ECO:0007669"/>
    <property type="project" value="UniProtKB-SubCell"/>
</dbReference>
<dbReference type="InterPro" id="IPR011989">
    <property type="entry name" value="ARM-like"/>
</dbReference>
<feature type="transmembrane region" description="Helical" evidence="19">
    <location>
        <begin position="1623"/>
        <end position="1643"/>
    </location>
</feature>
<comment type="caution">
    <text evidence="21">The sequence shown here is derived from an EMBL/GenBank/DDBJ whole genome shotgun (WGS) entry which is preliminary data.</text>
</comment>
<evidence type="ECO:0000256" key="15">
    <source>
        <dbReference type="ARBA" id="ARBA00023242"/>
    </source>
</evidence>
<keyword evidence="15" id="KW-0539">Nucleus</keyword>
<dbReference type="GO" id="GO:0055085">
    <property type="term" value="P:transmembrane transport"/>
    <property type="evidence" value="ECO:0007669"/>
    <property type="project" value="InterPro"/>
</dbReference>
<dbReference type="InterPro" id="IPR016024">
    <property type="entry name" value="ARM-type_fold"/>
</dbReference>
<dbReference type="PANTHER" id="PTHR12172">
    <property type="entry name" value="CELL CYCLE CHECKPOINT PROTEIN RAD17"/>
    <property type="match status" value="1"/>
</dbReference>
<accession>A0A1F5L717</accession>
<evidence type="ECO:0000256" key="11">
    <source>
        <dbReference type="ARBA" id="ARBA00022907"/>
    </source>
</evidence>
<dbReference type="Pfam" id="PF08449">
    <property type="entry name" value="UAA"/>
    <property type="match status" value="1"/>
</dbReference>
<dbReference type="GO" id="GO:0003682">
    <property type="term" value="F:chromatin binding"/>
    <property type="evidence" value="ECO:0007669"/>
    <property type="project" value="TreeGrafter"/>
</dbReference>
<evidence type="ECO:0000256" key="19">
    <source>
        <dbReference type="SAM" id="Phobius"/>
    </source>
</evidence>
<reference evidence="21 22" key="1">
    <citation type="journal article" date="2016" name="Sci. Rep.">
        <title>Penicillium arizonense, a new, genome sequenced fungal species, reveals a high chemical diversity in secreted metabolites.</title>
        <authorList>
            <person name="Grijseels S."/>
            <person name="Nielsen J.C."/>
            <person name="Randelovic M."/>
            <person name="Nielsen J."/>
            <person name="Nielsen K.F."/>
            <person name="Workman M."/>
            <person name="Frisvad J.C."/>
        </authorList>
    </citation>
    <scope>NUCLEOTIDE SEQUENCE [LARGE SCALE GENOMIC DNA]</scope>
    <source>
        <strain evidence="21 22">CBS 141311</strain>
    </source>
</reference>
<dbReference type="Pfam" id="PF16457">
    <property type="entry name" value="PH_12"/>
    <property type="match status" value="1"/>
</dbReference>
<dbReference type="GO" id="GO:0005634">
    <property type="term" value="C:nucleus"/>
    <property type="evidence" value="ECO:0007669"/>
    <property type="project" value="UniProtKB-SubCell"/>
</dbReference>
<evidence type="ECO:0000256" key="3">
    <source>
        <dbReference type="ARBA" id="ARBA00006168"/>
    </source>
</evidence>
<dbReference type="GeneID" id="34580411"/>
<evidence type="ECO:0000256" key="12">
    <source>
        <dbReference type="ARBA" id="ARBA00022989"/>
    </source>
</evidence>
<keyword evidence="9" id="KW-0227">DNA damage</keyword>
<dbReference type="InterPro" id="IPR001849">
    <property type="entry name" value="PH_domain"/>
</dbReference>
<dbReference type="Gene3D" id="1.25.10.10">
    <property type="entry name" value="Leucine-rich Repeat Variant"/>
    <property type="match status" value="1"/>
</dbReference>
<feature type="transmembrane region" description="Helical" evidence="19">
    <location>
        <begin position="1793"/>
        <end position="1812"/>
    </location>
</feature>